<organism evidence="2 3">
    <name type="scientific">Umbelopsis ramanniana AG</name>
    <dbReference type="NCBI Taxonomy" id="1314678"/>
    <lineage>
        <taxon>Eukaryota</taxon>
        <taxon>Fungi</taxon>
        <taxon>Fungi incertae sedis</taxon>
        <taxon>Mucoromycota</taxon>
        <taxon>Mucoromycotina</taxon>
        <taxon>Umbelopsidomycetes</taxon>
        <taxon>Umbelopsidales</taxon>
        <taxon>Umbelopsidaceae</taxon>
        <taxon>Umbelopsis</taxon>
    </lineage>
</organism>
<keyword evidence="3" id="KW-1185">Reference proteome</keyword>
<evidence type="ECO:0000256" key="1">
    <source>
        <dbReference type="SAM" id="MobiDB-lite"/>
    </source>
</evidence>
<dbReference type="Proteomes" id="UP001206595">
    <property type="component" value="Unassembled WGS sequence"/>
</dbReference>
<feature type="region of interest" description="Disordered" evidence="1">
    <location>
        <begin position="1"/>
        <end position="53"/>
    </location>
</feature>
<accession>A0AAD5DZP3</accession>
<evidence type="ECO:0000313" key="3">
    <source>
        <dbReference type="Proteomes" id="UP001206595"/>
    </source>
</evidence>
<comment type="caution">
    <text evidence="2">The sequence shown here is derived from an EMBL/GenBank/DDBJ whole genome shotgun (WGS) entry which is preliminary data.</text>
</comment>
<reference evidence="2" key="1">
    <citation type="submission" date="2021-06" db="EMBL/GenBank/DDBJ databases">
        <authorList>
            <consortium name="DOE Joint Genome Institute"/>
            <person name="Mondo S.J."/>
            <person name="Amses K.R."/>
            <person name="Simmons D.R."/>
            <person name="Longcore J.E."/>
            <person name="Seto K."/>
            <person name="Alves G.H."/>
            <person name="Bonds A.E."/>
            <person name="Quandt C.A."/>
            <person name="Davis W.J."/>
            <person name="Chang Y."/>
            <person name="Letcher P.M."/>
            <person name="Powell M.J."/>
            <person name="Kuo A."/>
            <person name="Labutti K."/>
            <person name="Pangilinan J."/>
            <person name="Andreopoulos W."/>
            <person name="Tritt A."/>
            <person name="Riley R."/>
            <person name="Hundley H."/>
            <person name="Johnson J."/>
            <person name="Lipzen A."/>
            <person name="Barry K."/>
            <person name="Berbee M.L."/>
            <person name="Buchler N.E."/>
            <person name="Grigoriev I.V."/>
            <person name="Spatafora J.W."/>
            <person name="Stajich J.E."/>
            <person name="James T.Y."/>
        </authorList>
    </citation>
    <scope>NUCLEOTIDE SEQUENCE</scope>
    <source>
        <strain evidence="2">AG</strain>
    </source>
</reference>
<gene>
    <name evidence="2" type="ORF">K450DRAFT_263181</name>
</gene>
<name>A0AAD5DZP3_UMBRA</name>
<feature type="compositionally biased region" description="Low complexity" evidence="1">
    <location>
        <begin position="9"/>
        <end position="33"/>
    </location>
</feature>
<proteinExistence type="predicted"/>
<sequence>MPFFKHSSKSSASSTSGGSASSTKTASTTQAKKTAPHVLFPTYPMQHSPINRM</sequence>
<dbReference type="RefSeq" id="XP_051440125.1">
    <property type="nucleotide sequence ID" value="XM_051592603.1"/>
</dbReference>
<dbReference type="GeneID" id="75917945"/>
<evidence type="ECO:0000313" key="2">
    <source>
        <dbReference type="EMBL" id="KAI8575121.1"/>
    </source>
</evidence>
<dbReference type="EMBL" id="MU620998">
    <property type="protein sequence ID" value="KAI8575121.1"/>
    <property type="molecule type" value="Genomic_DNA"/>
</dbReference>
<dbReference type="AlphaFoldDB" id="A0AAD5DZP3"/>
<protein>
    <submittedName>
        <fullName evidence="2">Uncharacterized protein</fullName>
    </submittedName>
</protein>
<reference evidence="2" key="2">
    <citation type="journal article" date="2022" name="Proc. Natl. Acad. Sci. U.S.A.">
        <title>Diploid-dominant life cycles characterize the early evolution of Fungi.</title>
        <authorList>
            <person name="Amses K.R."/>
            <person name="Simmons D.R."/>
            <person name="Longcore J.E."/>
            <person name="Mondo S.J."/>
            <person name="Seto K."/>
            <person name="Jeronimo G.H."/>
            <person name="Bonds A.E."/>
            <person name="Quandt C.A."/>
            <person name="Davis W.J."/>
            <person name="Chang Y."/>
            <person name="Federici B.A."/>
            <person name="Kuo A."/>
            <person name="LaButti K."/>
            <person name="Pangilinan J."/>
            <person name="Andreopoulos W."/>
            <person name="Tritt A."/>
            <person name="Riley R."/>
            <person name="Hundley H."/>
            <person name="Johnson J."/>
            <person name="Lipzen A."/>
            <person name="Barry K."/>
            <person name="Lang B.F."/>
            <person name="Cuomo C.A."/>
            <person name="Buchler N.E."/>
            <person name="Grigoriev I.V."/>
            <person name="Spatafora J.W."/>
            <person name="Stajich J.E."/>
            <person name="James T.Y."/>
        </authorList>
    </citation>
    <scope>NUCLEOTIDE SEQUENCE</scope>
    <source>
        <strain evidence="2">AG</strain>
    </source>
</reference>